<organism evidence="1">
    <name type="scientific">Anguilla anguilla</name>
    <name type="common">European freshwater eel</name>
    <name type="synonym">Muraena anguilla</name>
    <dbReference type="NCBI Taxonomy" id="7936"/>
    <lineage>
        <taxon>Eukaryota</taxon>
        <taxon>Metazoa</taxon>
        <taxon>Chordata</taxon>
        <taxon>Craniata</taxon>
        <taxon>Vertebrata</taxon>
        <taxon>Euteleostomi</taxon>
        <taxon>Actinopterygii</taxon>
        <taxon>Neopterygii</taxon>
        <taxon>Teleostei</taxon>
        <taxon>Anguilliformes</taxon>
        <taxon>Anguillidae</taxon>
        <taxon>Anguilla</taxon>
    </lineage>
</organism>
<name>A0A0E9U9L9_ANGAN</name>
<evidence type="ECO:0000313" key="1">
    <source>
        <dbReference type="EMBL" id="JAH62531.1"/>
    </source>
</evidence>
<dbReference type="EMBL" id="GBXM01046046">
    <property type="protein sequence ID" value="JAH62531.1"/>
    <property type="molecule type" value="Transcribed_RNA"/>
</dbReference>
<reference evidence="1" key="1">
    <citation type="submission" date="2014-11" db="EMBL/GenBank/DDBJ databases">
        <authorList>
            <person name="Amaro Gonzalez C."/>
        </authorList>
    </citation>
    <scope>NUCLEOTIDE SEQUENCE</scope>
</reference>
<proteinExistence type="predicted"/>
<reference evidence="1" key="2">
    <citation type="journal article" date="2015" name="Fish Shellfish Immunol.">
        <title>Early steps in the European eel (Anguilla anguilla)-Vibrio vulnificus interaction in the gills: Role of the RtxA13 toxin.</title>
        <authorList>
            <person name="Callol A."/>
            <person name="Pajuelo D."/>
            <person name="Ebbesson L."/>
            <person name="Teles M."/>
            <person name="MacKenzie S."/>
            <person name="Amaro C."/>
        </authorList>
    </citation>
    <scope>NUCLEOTIDE SEQUENCE</scope>
</reference>
<sequence>MWHCNKCLVHNGVPVTINDYIDIFQKVMMSP</sequence>
<dbReference type="AlphaFoldDB" id="A0A0E9U9L9"/>
<protein>
    <submittedName>
        <fullName evidence="1">Uncharacterized protein</fullName>
    </submittedName>
</protein>
<accession>A0A0E9U9L9</accession>